<accession>A0AAD3XHZ6</accession>
<dbReference type="InterPro" id="IPR040503">
    <property type="entry name" value="TRHO_N"/>
</dbReference>
<evidence type="ECO:0000313" key="4">
    <source>
        <dbReference type="Proteomes" id="UP001279734"/>
    </source>
</evidence>
<evidence type="ECO:0000259" key="2">
    <source>
        <dbReference type="PROSITE" id="PS50206"/>
    </source>
</evidence>
<feature type="domain" description="Rhodanese" evidence="2">
    <location>
        <begin position="247"/>
        <end position="369"/>
    </location>
</feature>
<dbReference type="InterPro" id="IPR001763">
    <property type="entry name" value="Rhodanese-like_dom"/>
</dbReference>
<comment type="caution">
    <text evidence="3">The sequence shown here is derived from an EMBL/GenBank/DDBJ whole genome shotgun (WGS) entry which is preliminary data.</text>
</comment>
<evidence type="ECO:0000313" key="3">
    <source>
        <dbReference type="EMBL" id="GMH05011.1"/>
    </source>
</evidence>
<dbReference type="Pfam" id="PF00581">
    <property type="entry name" value="Rhodanese"/>
    <property type="match status" value="1"/>
</dbReference>
<dbReference type="Gene3D" id="3.30.70.100">
    <property type="match status" value="1"/>
</dbReference>
<dbReference type="CDD" id="cd01518">
    <property type="entry name" value="RHOD_YceA"/>
    <property type="match status" value="1"/>
</dbReference>
<organism evidence="3 4">
    <name type="scientific">Nepenthes gracilis</name>
    <name type="common">Slender pitcher plant</name>
    <dbReference type="NCBI Taxonomy" id="150966"/>
    <lineage>
        <taxon>Eukaryota</taxon>
        <taxon>Viridiplantae</taxon>
        <taxon>Streptophyta</taxon>
        <taxon>Embryophyta</taxon>
        <taxon>Tracheophyta</taxon>
        <taxon>Spermatophyta</taxon>
        <taxon>Magnoliopsida</taxon>
        <taxon>eudicotyledons</taxon>
        <taxon>Gunneridae</taxon>
        <taxon>Pentapetalae</taxon>
        <taxon>Caryophyllales</taxon>
        <taxon>Nepenthaceae</taxon>
        <taxon>Nepenthes</taxon>
    </lineage>
</organism>
<gene>
    <name evidence="3" type="ORF">Nepgr_006851</name>
</gene>
<dbReference type="HAMAP" id="MF_00469">
    <property type="entry name" value="TrhO"/>
    <property type="match status" value="1"/>
</dbReference>
<protein>
    <recommendedName>
        <fullName evidence="2">Rhodanese domain-containing protein</fullName>
    </recommendedName>
</protein>
<dbReference type="PROSITE" id="PS50206">
    <property type="entry name" value="RHODANESE_3"/>
    <property type="match status" value="1"/>
</dbReference>
<dbReference type="PANTHER" id="PTHR43268:SF3">
    <property type="entry name" value="RHODANESE-LIKE DOMAIN-CONTAINING PROTEIN 7-RELATED"/>
    <property type="match status" value="1"/>
</dbReference>
<proteinExistence type="inferred from homology"/>
<sequence>MQSPPLRECRRAPIAVLGMLLTQSHSKNANPNLLYLTMRSTPGASKPCSLILNLVCNHTLSDTPNYFQRLSSTHKSFSTAPGPIYSSSSSEFRDSELGDDSGPSSLVVVSFYKFADFSDHADLRKPLKDLCEKLCVSGGIILAPEGINGSICGTRESVERVLDFIQSDNRLKGLRRIDSPVTPEDEAVHHGHTGCSPVGAGEDAPFRWDHVRVKLKKEIVSLGMPSVLPVERVGRYVNPRDWNALISDADTVVIDVRNTYETRIGKFKGAVDPHTTAFREFPSWVENQFQVSASDGLLSKVEDSPSKGGIENQVDAHGHKMPTRVAMYCTGGIRCEKASSYLLRKGFKEVYHLEGGILKYLEEIPKSESLWEGECFVFDKRVSVEHGLVQGTHKLCYGCKQPVSDADLEAPEWENGVSCPHCFSSKSEEEKERARARQRQFKTWGIIGGPDRGRQPT</sequence>
<reference evidence="3" key="1">
    <citation type="submission" date="2023-05" db="EMBL/GenBank/DDBJ databases">
        <title>Nepenthes gracilis genome sequencing.</title>
        <authorList>
            <person name="Fukushima K."/>
        </authorList>
    </citation>
    <scope>NUCLEOTIDE SEQUENCE</scope>
    <source>
        <strain evidence="3">SING2019-196</strain>
    </source>
</reference>
<name>A0AAD3XHZ6_NEPGR</name>
<dbReference type="Proteomes" id="UP001279734">
    <property type="component" value="Unassembled WGS sequence"/>
</dbReference>
<dbReference type="Pfam" id="PF17773">
    <property type="entry name" value="UPF0176_N"/>
    <property type="match status" value="1"/>
</dbReference>
<dbReference type="InterPro" id="IPR020936">
    <property type="entry name" value="TrhO"/>
</dbReference>
<dbReference type="PANTHER" id="PTHR43268">
    <property type="entry name" value="THIOSULFATE SULFURTRANSFERASE/RHODANESE-LIKE DOMAIN-CONTAINING PROTEIN 2"/>
    <property type="match status" value="1"/>
</dbReference>
<dbReference type="SUPFAM" id="SSF52821">
    <property type="entry name" value="Rhodanese/Cell cycle control phosphatase"/>
    <property type="match status" value="1"/>
</dbReference>
<dbReference type="Gene3D" id="3.40.250.10">
    <property type="entry name" value="Rhodanese-like domain"/>
    <property type="match status" value="1"/>
</dbReference>
<feature type="region of interest" description="Disordered" evidence="1">
    <location>
        <begin position="76"/>
        <end position="100"/>
    </location>
</feature>
<dbReference type="EMBL" id="BSYO01000005">
    <property type="protein sequence ID" value="GMH05011.1"/>
    <property type="molecule type" value="Genomic_DNA"/>
</dbReference>
<dbReference type="AlphaFoldDB" id="A0AAD3XHZ6"/>
<dbReference type="InterPro" id="IPR036873">
    <property type="entry name" value="Rhodanese-like_dom_sf"/>
</dbReference>
<keyword evidence="4" id="KW-1185">Reference proteome</keyword>
<dbReference type="SMART" id="SM00450">
    <property type="entry name" value="RHOD"/>
    <property type="match status" value="1"/>
</dbReference>
<evidence type="ECO:0000256" key="1">
    <source>
        <dbReference type="SAM" id="MobiDB-lite"/>
    </source>
</evidence>